<dbReference type="Gene3D" id="3.30.1330.30">
    <property type="match status" value="1"/>
</dbReference>
<dbReference type="Proteomes" id="UP000197032">
    <property type="component" value="Unassembled WGS sequence"/>
</dbReference>
<dbReference type="PANTHER" id="PTHR43191:SF2">
    <property type="entry name" value="RRNA METHYLTRANSFERASE 3, MITOCHONDRIAL"/>
    <property type="match status" value="1"/>
</dbReference>
<dbReference type="InterPro" id="IPR051259">
    <property type="entry name" value="rRNA_Methyltransferase"/>
</dbReference>
<dbReference type="Pfam" id="PF22435">
    <property type="entry name" value="MRM3-like_sub_bind"/>
    <property type="match status" value="1"/>
</dbReference>
<evidence type="ECO:0000313" key="5">
    <source>
        <dbReference type="EMBL" id="GAW92288.1"/>
    </source>
</evidence>
<keyword evidence="6" id="KW-1185">Reference proteome</keyword>
<evidence type="ECO:0000313" key="6">
    <source>
        <dbReference type="Proteomes" id="UP000197032"/>
    </source>
</evidence>
<feature type="domain" description="RNA 2-O ribose methyltransferase substrate binding" evidence="4">
    <location>
        <begin position="31"/>
        <end position="107"/>
    </location>
</feature>
<evidence type="ECO:0000259" key="4">
    <source>
        <dbReference type="SMART" id="SM00967"/>
    </source>
</evidence>
<dbReference type="GO" id="GO:0032259">
    <property type="term" value="P:methylation"/>
    <property type="evidence" value="ECO:0007669"/>
    <property type="project" value="UniProtKB-KW"/>
</dbReference>
<gene>
    <name evidence="5" type="ORF">KKC1_14440</name>
</gene>
<sequence length="266" mass="29113">MKILTSRQNPLIKLVAALQKRKKREETGKFVIEGIRMLEEALVSSVAFDFVLYSPEVGKTSRGKKLLEEIEKKNIKSYPVEDNLFRKLCRTENPQGILAVLYQKNSNLSQIFRIRPGILLIADGVQDPGNLGTMIRTADAVSASGVVATEGTVDFYNDKVLRATMGSVFRIPLIRVATGELIKVLRPAGIKLAVAHVAAKTDYWDVNLKPPVALAVGNENSGPSKVLLQEADILVKIPLPGRAESLNAAIAAALLLYEVVRQSKEV</sequence>
<accession>A0A1Z5HS73</accession>
<proteinExistence type="inferred from homology"/>
<evidence type="ECO:0000256" key="2">
    <source>
        <dbReference type="ARBA" id="ARBA00022603"/>
    </source>
</evidence>
<dbReference type="OrthoDB" id="9794400at2"/>
<dbReference type="SMART" id="SM00967">
    <property type="entry name" value="SpoU_sub_bind"/>
    <property type="match status" value="1"/>
</dbReference>
<reference evidence="6" key="1">
    <citation type="journal article" date="2017" name="Appl. Environ. Microbiol.">
        <title>Genomic analysis of Calderihabitans maritimus KKC1, a thermophilic hydrogenogenic carboxydotrophic bacterium isolated from marine sediment.</title>
        <authorList>
            <person name="Omae K."/>
            <person name="Yoneda Y."/>
            <person name="Fukuyama Y."/>
            <person name="Yoshida T."/>
            <person name="Sako Y."/>
        </authorList>
    </citation>
    <scope>NUCLEOTIDE SEQUENCE [LARGE SCALE GENOMIC DNA]</scope>
    <source>
        <strain evidence="6">KKC1</strain>
    </source>
</reference>
<dbReference type="GO" id="GO:0005737">
    <property type="term" value="C:cytoplasm"/>
    <property type="evidence" value="ECO:0007669"/>
    <property type="project" value="UniProtKB-ARBA"/>
</dbReference>
<keyword evidence="3 5" id="KW-0808">Transferase</keyword>
<dbReference type="InterPro" id="IPR013123">
    <property type="entry name" value="SpoU_subst-bd"/>
</dbReference>
<dbReference type="EMBL" id="BDGJ01000065">
    <property type="protein sequence ID" value="GAW92288.1"/>
    <property type="molecule type" value="Genomic_DNA"/>
</dbReference>
<dbReference type="Pfam" id="PF00588">
    <property type="entry name" value="SpoU_methylase"/>
    <property type="match status" value="1"/>
</dbReference>
<dbReference type="InterPro" id="IPR053888">
    <property type="entry name" value="MRM3-like_sub_bind"/>
</dbReference>
<dbReference type="RefSeq" id="WP_088553677.1">
    <property type="nucleotide sequence ID" value="NZ_BDGJ01000065.1"/>
</dbReference>
<dbReference type="GO" id="GO:0003723">
    <property type="term" value="F:RNA binding"/>
    <property type="evidence" value="ECO:0007669"/>
    <property type="project" value="InterPro"/>
</dbReference>
<dbReference type="SUPFAM" id="SSF55315">
    <property type="entry name" value="L30e-like"/>
    <property type="match status" value="1"/>
</dbReference>
<dbReference type="PANTHER" id="PTHR43191">
    <property type="entry name" value="RRNA METHYLTRANSFERASE 3"/>
    <property type="match status" value="1"/>
</dbReference>
<dbReference type="InterPro" id="IPR029026">
    <property type="entry name" value="tRNA_m1G_MTases_N"/>
</dbReference>
<evidence type="ECO:0000256" key="3">
    <source>
        <dbReference type="ARBA" id="ARBA00022679"/>
    </source>
</evidence>
<dbReference type="GO" id="GO:0006396">
    <property type="term" value="P:RNA processing"/>
    <property type="evidence" value="ECO:0007669"/>
    <property type="project" value="InterPro"/>
</dbReference>
<comment type="caution">
    <text evidence="5">The sequence shown here is derived from an EMBL/GenBank/DDBJ whole genome shotgun (WGS) entry which is preliminary data.</text>
</comment>
<dbReference type="AlphaFoldDB" id="A0A1Z5HS73"/>
<evidence type="ECO:0000256" key="1">
    <source>
        <dbReference type="ARBA" id="ARBA00007228"/>
    </source>
</evidence>
<dbReference type="InterPro" id="IPR029064">
    <property type="entry name" value="Ribosomal_eL30-like_sf"/>
</dbReference>
<dbReference type="CDD" id="cd18095">
    <property type="entry name" value="SpoU-like_rRNA-MTase"/>
    <property type="match status" value="1"/>
</dbReference>
<organism evidence="5 6">
    <name type="scientific">Calderihabitans maritimus</name>
    <dbReference type="NCBI Taxonomy" id="1246530"/>
    <lineage>
        <taxon>Bacteria</taxon>
        <taxon>Bacillati</taxon>
        <taxon>Bacillota</taxon>
        <taxon>Clostridia</taxon>
        <taxon>Neomoorellales</taxon>
        <taxon>Calderihabitantaceae</taxon>
        <taxon>Calderihabitans</taxon>
    </lineage>
</organism>
<comment type="similarity">
    <text evidence="1">Belongs to the class IV-like SAM-binding methyltransferase superfamily. RNA methyltransferase TrmH family.</text>
</comment>
<dbReference type="InterPro" id="IPR001537">
    <property type="entry name" value="SpoU_MeTrfase"/>
</dbReference>
<dbReference type="InterPro" id="IPR029028">
    <property type="entry name" value="Alpha/beta_knot_MTases"/>
</dbReference>
<dbReference type="SUPFAM" id="SSF75217">
    <property type="entry name" value="alpha/beta knot"/>
    <property type="match status" value="1"/>
</dbReference>
<keyword evidence="2 5" id="KW-0489">Methyltransferase</keyword>
<protein>
    <submittedName>
        <fullName evidence="5">TrmH family RNA methyltransferase</fullName>
    </submittedName>
</protein>
<dbReference type="GO" id="GO:0008173">
    <property type="term" value="F:RNA methyltransferase activity"/>
    <property type="evidence" value="ECO:0007669"/>
    <property type="project" value="InterPro"/>
</dbReference>
<name>A0A1Z5HS73_9FIRM</name>
<dbReference type="Gene3D" id="3.40.1280.10">
    <property type="match status" value="1"/>
</dbReference>